<dbReference type="Pfam" id="PF08327">
    <property type="entry name" value="AHSA1"/>
    <property type="match status" value="1"/>
</dbReference>
<dbReference type="InterPro" id="IPR023393">
    <property type="entry name" value="START-like_dom_sf"/>
</dbReference>
<dbReference type="EMBL" id="BORP01000006">
    <property type="protein sequence ID" value="GIO28318.1"/>
    <property type="molecule type" value="Genomic_DNA"/>
</dbReference>
<dbReference type="InterPro" id="IPR013538">
    <property type="entry name" value="ASHA1/2-like_C"/>
</dbReference>
<evidence type="ECO:0000256" key="1">
    <source>
        <dbReference type="ARBA" id="ARBA00006817"/>
    </source>
</evidence>
<sequence length="169" mass="19248">MDKNPVEPNELVLTRDFYAPRELVFKVWTDPKHFGNWWGPKDFSLNVEKMDVRPGGMFLGSQTSPEGHVMWGKFVYQEVNGPEKLVFVQSFSDEEGNTVRAPFNPNWPLEIINILTLTEENGKTSLTLRGGPFNATEDERAAFEGMRPNLEQGFEGTFDQLADYLASQQ</sequence>
<dbReference type="SUPFAM" id="SSF55961">
    <property type="entry name" value="Bet v1-like"/>
    <property type="match status" value="1"/>
</dbReference>
<protein>
    <recommendedName>
        <fullName evidence="2">Activator of Hsp90 ATPase homologue 1/2-like C-terminal domain-containing protein</fullName>
    </recommendedName>
</protein>
<comment type="caution">
    <text evidence="3">The sequence shown here is derived from an EMBL/GenBank/DDBJ whole genome shotgun (WGS) entry which is preliminary data.</text>
</comment>
<reference evidence="3" key="1">
    <citation type="submission" date="2021-03" db="EMBL/GenBank/DDBJ databases">
        <title>Antimicrobial resistance genes in bacteria isolated from Japanese honey, and their potential for conferring macrolide and lincosamide resistance in the American foulbrood pathogen Paenibacillus larvae.</title>
        <authorList>
            <person name="Okamoto M."/>
            <person name="Kumagai M."/>
            <person name="Kanamori H."/>
            <person name="Takamatsu D."/>
        </authorList>
    </citation>
    <scope>NUCLEOTIDE SEQUENCE</scope>
    <source>
        <strain evidence="3">J43TS3</strain>
    </source>
</reference>
<dbReference type="RefSeq" id="WP_212921766.1">
    <property type="nucleotide sequence ID" value="NZ_BORP01000006.1"/>
</dbReference>
<keyword evidence="4" id="KW-1185">Reference proteome</keyword>
<evidence type="ECO:0000313" key="3">
    <source>
        <dbReference type="EMBL" id="GIO28318.1"/>
    </source>
</evidence>
<evidence type="ECO:0000259" key="2">
    <source>
        <dbReference type="Pfam" id="PF08327"/>
    </source>
</evidence>
<feature type="domain" description="Activator of Hsp90 ATPase homologue 1/2-like C-terminal" evidence="2">
    <location>
        <begin position="19"/>
        <end position="165"/>
    </location>
</feature>
<gene>
    <name evidence="3" type="ORF">J43TS3_29290</name>
</gene>
<comment type="similarity">
    <text evidence="1">Belongs to the AHA1 family.</text>
</comment>
<evidence type="ECO:0000313" key="4">
    <source>
        <dbReference type="Proteomes" id="UP000676917"/>
    </source>
</evidence>
<accession>A0A920C854</accession>
<dbReference type="Proteomes" id="UP000676917">
    <property type="component" value="Unassembled WGS sequence"/>
</dbReference>
<proteinExistence type="inferred from homology"/>
<dbReference type="Gene3D" id="3.30.530.20">
    <property type="match status" value="1"/>
</dbReference>
<name>A0A920C854_9BACI</name>
<organism evidence="3 4">
    <name type="scientific">Ornithinibacillus bavariensis</name>
    <dbReference type="NCBI Taxonomy" id="545502"/>
    <lineage>
        <taxon>Bacteria</taxon>
        <taxon>Bacillati</taxon>
        <taxon>Bacillota</taxon>
        <taxon>Bacilli</taxon>
        <taxon>Bacillales</taxon>
        <taxon>Bacillaceae</taxon>
        <taxon>Ornithinibacillus</taxon>
    </lineage>
</organism>
<dbReference type="AlphaFoldDB" id="A0A920C854"/>
<dbReference type="CDD" id="cd07814">
    <property type="entry name" value="SRPBCC_CalC_Aha1-like"/>
    <property type="match status" value="1"/>
</dbReference>